<dbReference type="HAMAP" id="MF_00094">
    <property type="entry name" value="Rel_fac_2"/>
    <property type="match status" value="1"/>
</dbReference>
<dbReference type="NCBIfam" id="TIGR00020">
    <property type="entry name" value="prfB"/>
    <property type="match status" value="1"/>
</dbReference>
<protein>
    <recommendedName>
        <fullName evidence="4 5">Peptide chain release factor 2</fullName>
        <shortName evidence="4">RF-2</shortName>
    </recommendedName>
</protein>
<comment type="similarity">
    <text evidence="1 4">Belongs to the prokaryotic/mitochondrial release factor family.</text>
</comment>
<dbReference type="InterPro" id="IPR000352">
    <property type="entry name" value="Pep_chain_release_fac_I"/>
</dbReference>
<keyword evidence="4" id="KW-0963">Cytoplasm</keyword>
<dbReference type="GO" id="GO:0005737">
    <property type="term" value="C:cytoplasm"/>
    <property type="evidence" value="ECO:0007669"/>
    <property type="project" value="UniProtKB-SubCell"/>
</dbReference>
<dbReference type="PANTHER" id="PTHR43116">
    <property type="entry name" value="PEPTIDE CHAIN RELEASE FACTOR 2"/>
    <property type="match status" value="1"/>
</dbReference>
<dbReference type="Gene3D" id="1.20.58.410">
    <property type="entry name" value="Release factor"/>
    <property type="match status" value="1"/>
</dbReference>
<evidence type="ECO:0000256" key="1">
    <source>
        <dbReference type="ARBA" id="ARBA00010835"/>
    </source>
</evidence>
<evidence type="ECO:0000259" key="7">
    <source>
        <dbReference type="PROSITE" id="PS00745"/>
    </source>
</evidence>
<dbReference type="EMBL" id="CP007496">
    <property type="protein sequence ID" value="AJA06371.1"/>
    <property type="molecule type" value="Genomic_DNA"/>
</dbReference>
<dbReference type="InterPro" id="IPR005139">
    <property type="entry name" value="PCRF"/>
</dbReference>
<evidence type="ECO:0000256" key="5">
    <source>
        <dbReference type="NCBIfam" id="TIGR00020"/>
    </source>
</evidence>
<feature type="modified residue" description="N5-methylglutamine" evidence="4">
    <location>
        <position position="248"/>
    </location>
</feature>
<organism evidence="8 9">
    <name type="scientific">Candidatus Nanosynbacter lyticus</name>
    <dbReference type="NCBI Taxonomy" id="2093824"/>
    <lineage>
        <taxon>Bacteria</taxon>
        <taxon>Candidatus Saccharimonadota</taxon>
        <taxon>Candidatus Saccharimonadia</taxon>
        <taxon>Candidatus Nanosynbacterales</taxon>
        <taxon>Candidatus Nanosynbacteraceae</taxon>
        <taxon>Candidatus Nanosynbacter</taxon>
    </lineage>
</organism>
<dbReference type="AlphaFoldDB" id="A0A6S4GST6"/>
<evidence type="ECO:0000256" key="2">
    <source>
        <dbReference type="ARBA" id="ARBA00022481"/>
    </source>
</evidence>
<dbReference type="Gene3D" id="3.30.70.1660">
    <property type="match status" value="1"/>
</dbReference>
<dbReference type="KEGG" id="sox:TM7x_01030"/>
<keyword evidence="6" id="KW-0175">Coiled coil</keyword>
<evidence type="ECO:0000256" key="4">
    <source>
        <dbReference type="HAMAP-Rule" id="MF_00094"/>
    </source>
</evidence>
<dbReference type="PANTHER" id="PTHR43116:SF3">
    <property type="entry name" value="CLASS I PEPTIDE CHAIN RELEASE FACTOR"/>
    <property type="match status" value="1"/>
</dbReference>
<keyword evidence="3 4" id="KW-0648">Protein biosynthesis</keyword>
<name>A0A6S4GST6_9BACT</name>
<reference evidence="8 9" key="1">
    <citation type="journal article" date="2015" name="Proc. Natl. Acad. Sci. U.S.A.">
        <title>Cultivation of a human-associated TM7 phylotype reveals a reduced genome and epibiotic parasitic lifestyle.</title>
        <authorList>
            <person name="He X."/>
            <person name="McLean J.S."/>
            <person name="Edlund A."/>
            <person name="Yooseph S."/>
            <person name="Hall A.P."/>
            <person name="Liu S.Y."/>
            <person name="Dorrestein P.C."/>
            <person name="Esquenazi E."/>
            <person name="Hunter R.C."/>
            <person name="Cheng G."/>
            <person name="Nelson K.E."/>
            <person name="Lux R."/>
            <person name="Shi W."/>
        </authorList>
    </citation>
    <scope>NUCLEOTIDE SEQUENCE [LARGE SCALE GENOMIC DNA]</scope>
    <source>
        <strain evidence="8 9">TM7x</strain>
    </source>
</reference>
<dbReference type="Pfam" id="PF03462">
    <property type="entry name" value="PCRF"/>
    <property type="match status" value="1"/>
</dbReference>
<dbReference type="InterPro" id="IPR045853">
    <property type="entry name" value="Pep_chain_release_fac_I_sf"/>
</dbReference>
<dbReference type="Pfam" id="PF00472">
    <property type="entry name" value="RF-1"/>
    <property type="match status" value="1"/>
</dbReference>
<comment type="PTM">
    <text evidence="4">Methylated by PrmC. Methylation increases the termination efficiency of RF2.</text>
</comment>
<keyword evidence="2 4" id="KW-0488">Methylation</keyword>
<feature type="domain" description="Prokaryotic-type class I peptide chain release factors" evidence="7">
    <location>
        <begin position="241"/>
        <end position="257"/>
    </location>
</feature>
<gene>
    <name evidence="4" type="primary">prfB</name>
    <name evidence="8" type="ORF">TM7x_01030</name>
</gene>
<dbReference type="Gene3D" id="3.30.160.20">
    <property type="match status" value="1"/>
</dbReference>
<comment type="subcellular location">
    <subcellularLocation>
        <location evidence="4">Cytoplasm</location>
    </subcellularLocation>
</comment>
<feature type="coiled-coil region" evidence="6">
    <location>
        <begin position="4"/>
        <end position="40"/>
    </location>
</feature>
<evidence type="ECO:0000313" key="9">
    <source>
        <dbReference type="Proteomes" id="UP000030902"/>
    </source>
</evidence>
<comment type="function">
    <text evidence="4">Peptide chain release factor 2 directs the termination of translation in response to the peptide chain termination codons UGA and UAA.</text>
</comment>
<dbReference type="FunFam" id="3.30.160.20:FF:000004">
    <property type="entry name" value="Peptide chain release factor 1"/>
    <property type="match status" value="1"/>
</dbReference>
<evidence type="ECO:0000313" key="8">
    <source>
        <dbReference type="EMBL" id="AJA06371.1"/>
    </source>
</evidence>
<dbReference type="InterPro" id="IPR004374">
    <property type="entry name" value="PrfB"/>
</dbReference>
<sequence>MEYMQPLKKKIGELEKEIEQAKETLKFSELEQKLAELDEQLNQPEIWNNPDHAQELTKHAASLRQTVEPWQTLTVQVGDMAELMELGDDDLLPEFQTQVAAIEKAFEIHKTDLLFSGEYDNRSAIVRISAGVGGLDAQDFAAMLERMYLRWAEKSGMKTDTLERSTNDDAGIKTVVLEISGPFAYGKMRSENGVHRLVRLSPFNADNLRQTSFALVEVLPKIDTPDEIAIDPNDLRIDVYRSGGKGGQGVNTTDSAVRVTHIPTGITVAIQNERSQIQNKEMALKILRSKLLAMKLEQHAEALSDLRAGESANWGSQIRNYVLHPYTLVKDTRTKYENRNAQGVLDGDIDEFITAYLEQNANSKNI</sequence>
<dbReference type="PROSITE" id="PS00745">
    <property type="entry name" value="RF_PROK_I"/>
    <property type="match status" value="1"/>
</dbReference>
<evidence type="ECO:0000256" key="3">
    <source>
        <dbReference type="ARBA" id="ARBA00022917"/>
    </source>
</evidence>
<evidence type="ECO:0000256" key="6">
    <source>
        <dbReference type="SAM" id="Coils"/>
    </source>
</evidence>
<accession>A0A6S4GST6</accession>
<dbReference type="GO" id="GO:0016149">
    <property type="term" value="F:translation release factor activity, codon specific"/>
    <property type="evidence" value="ECO:0007669"/>
    <property type="project" value="UniProtKB-UniRule"/>
</dbReference>
<dbReference type="SUPFAM" id="SSF75620">
    <property type="entry name" value="Release factor"/>
    <property type="match status" value="1"/>
</dbReference>
<dbReference type="SMART" id="SM00937">
    <property type="entry name" value="PCRF"/>
    <property type="match status" value="1"/>
</dbReference>
<keyword evidence="9" id="KW-1185">Reference proteome</keyword>
<proteinExistence type="inferred from homology"/>
<dbReference type="Proteomes" id="UP000030902">
    <property type="component" value="Chromosome"/>
</dbReference>